<feature type="signal peptide" evidence="4">
    <location>
        <begin position="1"/>
        <end position="32"/>
    </location>
</feature>
<dbReference type="PANTHER" id="PTHR44858">
    <property type="entry name" value="TETRATRICOPEPTIDE REPEAT PROTEIN 6"/>
    <property type="match status" value="1"/>
</dbReference>
<dbReference type="SUPFAM" id="SSF48452">
    <property type="entry name" value="TPR-like"/>
    <property type="match status" value="1"/>
</dbReference>
<gene>
    <name evidence="5" type="ORF">GCM10023183_20960</name>
</gene>
<evidence type="ECO:0000256" key="2">
    <source>
        <dbReference type="ARBA" id="ARBA00022803"/>
    </source>
</evidence>
<evidence type="ECO:0000313" key="6">
    <source>
        <dbReference type="Proteomes" id="UP001501844"/>
    </source>
</evidence>
<keyword evidence="2 3" id="KW-0802">TPR repeat</keyword>
<evidence type="ECO:0000256" key="3">
    <source>
        <dbReference type="PROSITE-ProRule" id="PRU00339"/>
    </source>
</evidence>
<protein>
    <recommendedName>
        <fullName evidence="7">Tetratricopeptide repeat-containing protein</fullName>
    </recommendedName>
</protein>
<dbReference type="PANTHER" id="PTHR44858:SF1">
    <property type="entry name" value="UDP-N-ACETYLGLUCOSAMINE--PEPTIDE N-ACETYLGLUCOSAMINYLTRANSFERASE SPINDLY-RELATED"/>
    <property type="match status" value="1"/>
</dbReference>
<feature type="chain" id="PRO_5046571110" description="Tetratricopeptide repeat-containing protein" evidence="4">
    <location>
        <begin position="33"/>
        <end position="219"/>
    </location>
</feature>
<comment type="caution">
    <text evidence="5">The sequence shown here is derived from an EMBL/GenBank/DDBJ whole genome shotgun (WGS) entry which is preliminary data.</text>
</comment>
<sequence length="219" mass="24293">MIFKPFTNKNMQKLRIVYLLLCALTLSFNAHATSGGEVANALALSKERVKEITLQIKQNPLDAQAYANRGVVKMEMNDAFGAIKDYTTSLRLEPQTAGVLQKRGQAFLQIGAYKEAAQDITSAMALASTHELLYDRAVLKYHLDDYFGALQDLNEVLAVTPTHHKALYNRAIIALELNKAQEAVADLEAFLKLNPEDVHAKHSLALAQKELSRRVASNQ</sequence>
<organism evidence="5 6">
    <name type="scientific">Nibribacter koreensis</name>
    <dbReference type="NCBI Taxonomy" id="1084519"/>
    <lineage>
        <taxon>Bacteria</taxon>
        <taxon>Pseudomonadati</taxon>
        <taxon>Bacteroidota</taxon>
        <taxon>Cytophagia</taxon>
        <taxon>Cytophagales</taxon>
        <taxon>Hymenobacteraceae</taxon>
        <taxon>Nibribacter</taxon>
    </lineage>
</organism>
<dbReference type="Pfam" id="PF13432">
    <property type="entry name" value="TPR_16"/>
    <property type="match status" value="1"/>
</dbReference>
<evidence type="ECO:0000313" key="5">
    <source>
        <dbReference type="EMBL" id="GAA4306100.1"/>
    </source>
</evidence>
<evidence type="ECO:0008006" key="7">
    <source>
        <dbReference type="Google" id="ProtNLM"/>
    </source>
</evidence>
<dbReference type="Proteomes" id="UP001501844">
    <property type="component" value="Unassembled WGS sequence"/>
</dbReference>
<accession>A0ABP8FKS2</accession>
<name>A0ABP8FKS2_9BACT</name>
<evidence type="ECO:0000256" key="1">
    <source>
        <dbReference type="ARBA" id="ARBA00022737"/>
    </source>
</evidence>
<feature type="repeat" description="TPR" evidence="3">
    <location>
        <begin position="164"/>
        <end position="197"/>
    </location>
</feature>
<keyword evidence="4" id="KW-0732">Signal</keyword>
<dbReference type="InterPro" id="IPR011990">
    <property type="entry name" value="TPR-like_helical_dom_sf"/>
</dbReference>
<evidence type="ECO:0000256" key="4">
    <source>
        <dbReference type="SAM" id="SignalP"/>
    </source>
</evidence>
<keyword evidence="6" id="KW-1185">Reference proteome</keyword>
<feature type="repeat" description="TPR" evidence="3">
    <location>
        <begin position="63"/>
        <end position="96"/>
    </location>
</feature>
<dbReference type="EMBL" id="BAABGX010000002">
    <property type="protein sequence ID" value="GAA4306100.1"/>
    <property type="molecule type" value="Genomic_DNA"/>
</dbReference>
<dbReference type="PROSITE" id="PS50005">
    <property type="entry name" value="TPR"/>
    <property type="match status" value="2"/>
</dbReference>
<dbReference type="InterPro" id="IPR050498">
    <property type="entry name" value="Ycf3"/>
</dbReference>
<dbReference type="InterPro" id="IPR019734">
    <property type="entry name" value="TPR_rpt"/>
</dbReference>
<proteinExistence type="predicted"/>
<keyword evidence="1" id="KW-0677">Repeat</keyword>
<reference evidence="6" key="1">
    <citation type="journal article" date="2019" name="Int. J. Syst. Evol. Microbiol.">
        <title>The Global Catalogue of Microorganisms (GCM) 10K type strain sequencing project: providing services to taxonomists for standard genome sequencing and annotation.</title>
        <authorList>
            <consortium name="The Broad Institute Genomics Platform"/>
            <consortium name="The Broad Institute Genome Sequencing Center for Infectious Disease"/>
            <person name="Wu L."/>
            <person name="Ma J."/>
        </authorList>
    </citation>
    <scope>NUCLEOTIDE SEQUENCE [LARGE SCALE GENOMIC DNA]</scope>
    <source>
        <strain evidence="6">JCM 17917</strain>
    </source>
</reference>
<dbReference type="Gene3D" id="1.25.40.10">
    <property type="entry name" value="Tetratricopeptide repeat domain"/>
    <property type="match status" value="2"/>
</dbReference>
<dbReference type="SMART" id="SM00028">
    <property type="entry name" value="TPR"/>
    <property type="match status" value="4"/>
</dbReference>